<protein>
    <submittedName>
        <fullName evidence="1">Spore cortex-lytic protein</fullName>
    </submittedName>
</protein>
<name>A0AC61RW08_9FIRM</name>
<evidence type="ECO:0000313" key="2">
    <source>
        <dbReference type="Proteomes" id="UP000304953"/>
    </source>
</evidence>
<reference evidence="1" key="1">
    <citation type="submission" date="2019-04" db="EMBL/GenBank/DDBJ databases">
        <title>Microbes associate with the intestines of laboratory mice.</title>
        <authorList>
            <person name="Navarre W."/>
            <person name="Wong E."/>
            <person name="Huang K."/>
            <person name="Tropini C."/>
            <person name="Ng K."/>
            <person name="Yu B."/>
        </authorList>
    </citation>
    <scope>NUCLEOTIDE SEQUENCE</scope>
    <source>
        <strain evidence="1">NM01_1-7b</strain>
    </source>
</reference>
<proteinExistence type="predicted"/>
<keyword evidence="2" id="KW-1185">Reference proteome</keyword>
<organism evidence="1 2">
    <name type="scientific">Petralouisia muris</name>
    <dbReference type="NCBI Taxonomy" id="3032872"/>
    <lineage>
        <taxon>Bacteria</taxon>
        <taxon>Bacillati</taxon>
        <taxon>Bacillota</taxon>
        <taxon>Clostridia</taxon>
        <taxon>Lachnospirales</taxon>
        <taxon>Lachnospiraceae</taxon>
        <taxon>Petralouisia</taxon>
    </lineage>
</organism>
<dbReference type="Proteomes" id="UP000304953">
    <property type="component" value="Unassembled WGS sequence"/>
</dbReference>
<dbReference type="EMBL" id="SRYA01000020">
    <property type="protein sequence ID" value="TGY96068.1"/>
    <property type="molecule type" value="Genomic_DNA"/>
</dbReference>
<gene>
    <name evidence="1" type="ORF">E5329_11385</name>
</gene>
<accession>A0AC61RW08</accession>
<sequence>MKFDKKVMESGIVAAFTLVMTVSSVCGNNVTTQAPDGREVELSAEPAGVGEELVAATKERIVKDVVTATITESEPEQNAEEIKEVSIQEKAEEASEEPKQAEEPKEAEAKENDAEPAEEPKEAEEVKDEAKQAEAVEPEETAGDPTEAEKPEETAEEPAEMEAKKDEEENKEETSVKDGLVAVGNEEVSPWASKLLPNVEDYLNIRTEPSDEAELAGKLHKGASADILEKGEEWTKISSGSVEGYVKNEFCVTGLEAEALANQVGTTYATAVTGGVRVRETTSASEETEILDVLEEGGKVKVDTEAEAAEGWVPVKLEEGTGYVSAEFVDVELKLGKAISIEEERAAIAAAEAEKAKKAQQSSGGTSQRGAVSASYDDVTLLGALIQCEAGSEPYEGKLAVGAVVMNRLRAGYAGSISGVIYQSGQFTPASSGALASVLANGVSGSCIQAAQEAIAGASNVGGATSFRNAASGASGIVIGNHVFF</sequence>
<comment type="caution">
    <text evidence="1">The sequence shown here is derived from an EMBL/GenBank/DDBJ whole genome shotgun (WGS) entry which is preliminary data.</text>
</comment>
<evidence type="ECO:0000313" key="1">
    <source>
        <dbReference type="EMBL" id="TGY96068.1"/>
    </source>
</evidence>